<dbReference type="STRING" id="1045774.SAMN05421872_102323"/>
<evidence type="ECO:0000256" key="1">
    <source>
        <dbReference type="SAM" id="MobiDB-lite"/>
    </source>
</evidence>
<accession>A0A1G6LQ67</accession>
<feature type="compositionally biased region" description="Basic and acidic residues" evidence="1">
    <location>
        <begin position="87"/>
        <end position="97"/>
    </location>
</feature>
<dbReference type="RefSeq" id="WP_090851673.1">
    <property type="nucleotide sequence ID" value="NZ_FMZM01000002.1"/>
</dbReference>
<dbReference type="EMBL" id="FMZM01000002">
    <property type="protein sequence ID" value="SDC45264.1"/>
    <property type="molecule type" value="Genomic_DNA"/>
</dbReference>
<name>A0A1G6LQ67_9ACTN</name>
<feature type="compositionally biased region" description="Low complexity" evidence="1">
    <location>
        <begin position="108"/>
        <end position="124"/>
    </location>
</feature>
<organism evidence="2 3">
    <name type="scientific">Nocardioides lianchengensis</name>
    <dbReference type="NCBI Taxonomy" id="1045774"/>
    <lineage>
        <taxon>Bacteria</taxon>
        <taxon>Bacillati</taxon>
        <taxon>Actinomycetota</taxon>
        <taxon>Actinomycetes</taxon>
        <taxon>Propionibacteriales</taxon>
        <taxon>Nocardioidaceae</taxon>
        <taxon>Nocardioides</taxon>
    </lineage>
</organism>
<reference evidence="2 3" key="1">
    <citation type="submission" date="2016-10" db="EMBL/GenBank/DDBJ databases">
        <authorList>
            <person name="de Groot N.N."/>
        </authorList>
    </citation>
    <scope>NUCLEOTIDE SEQUENCE [LARGE SCALE GENOMIC DNA]</scope>
    <source>
        <strain evidence="2 3">CGMCC 4.6858</strain>
    </source>
</reference>
<gene>
    <name evidence="2" type="ORF">SAMN05421872_102323</name>
</gene>
<sequence length="124" mass="13571">MSAHARPALDILAELRRGRLSQELTDEIAKVIAACQDTGKPGEVVVKLKFTPKKVNDHETPRLEVTDQVGSKVPRRSVLPSTFFLTDDGRPVRRDPNQDEFPSLQGVPTDPADATASTAARREA</sequence>
<feature type="region of interest" description="Disordered" evidence="1">
    <location>
        <begin position="83"/>
        <end position="124"/>
    </location>
</feature>
<protein>
    <submittedName>
        <fullName evidence="2">Uncharacterized protein</fullName>
    </submittedName>
</protein>
<keyword evidence="3" id="KW-1185">Reference proteome</keyword>
<evidence type="ECO:0000313" key="3">
    <source>
        <dbReference type="Proteomes" id="UP000199034"/>
    </source>
</evidence>
<dbReference type="Proteomes" id="UP000199034">
    <property type="component" value="Unassembled WGS sequence"/>
</dbReference>
<dbReference type="AlphaFoldDB" id="A0A1G6LQ67"/>
<dbReference type="OrthoDB" id="3627266at2"/>
<evidence type="ECO:0000313" key="2">
    <source>
        <dbReference type="EMBL" id="SDC45264.1"/>
    </source>
</evidence>
<proteinExistence type="predicted"/>